<accession>A0A2T0R2G0</accession>
<proteinExistence type="predicted"/>
<name>A0A2T0R2G0_9ACTN</name>
<dbReference type="RefSeq" id="WP_106211620.1">
    <property type="nucleotide sequence ID" value="NZ_PVZF01000007.1"/>
</dbReference>
<dbReference type="InterPro" id="IPR029058">
    <property type="entry name" value="AB_hydrolase_fold"/>
</dbReference>
<dbReference type="AlphaFoldDB" id="A0A2T0R2G0"/>
<evidence type="ECO:0008006" key="3">
    <source>
        <dbReference type="Google" id="ProtNLM"/>
    </source>
</evidence>
<dbReference type="SUPFAM" id="SSF53474">
    <property type="entry name" value="alpha/beta-Hydrolases"/>
    <property type="match status" value="1"/>
</dbReference>
<evidence type="ECO:0000313" key="2">
    <source>
        <dbReference type="Proteomes" id="UP000238083"/>
    </source>
</evidence>
<dbReference type="Gene3D" id="3.40.50.1820">
    <property type="entry name" value="alpha/beta hydrolase"/>
    <property type="match status" value="1"/>
</dbReference>
<dbReference type="PANTHER" id="PTHR37946:SF1">
    <property type="entry name" value="SLL1969 PROTEIN"/>
    <property type="match status" value="1"/>
</dbReference>
<evidence type="ECO:0000313" key="1">
    <source>
        <dbReference type="EMBL" id="PRY13989.1"/>
    </source>
</evidence>
<reference evidence="1 2" key="1">
    <citation type="submission" date="2018-03" db="EMBL/GenBank/DDBJ databases">
        <title>Genomic Encyclopedia of Archaeal and Bacterial Type Strains, Phase II (KMG-II): from individual species to whole genera.</title>
        <authorList>
            <person name="Goeker M."/>
        </authorList>
    </citation>
    <scope>NUCLEOTIDE SEQUENCE [LARGE SCALE GENOMIC DNA]</scope>
    <source>
        <strain evidence="1 2">DSM 19711</strain>
    </source>
</reference>
<comment type="caution">
    <text evidence="1">The sequence shown here is derived from an EMBL/GenBank/DDBJ whole genome shotgun (WGS) entry which is preliminary data.</text>
</comment>
<protein>
    <recommendedName>
        <fullName evidence="3">Alpha/beta hydrolase family protein</fullName>
    </recommendedName>
</protein>
<dbReference type="Proteomes" id="UP000238083">
    <property type="component" value="Unassembled WGS sequence"/>
</dbReference>
<sequence>MNLTARLADYAWLVRAQLRLRTPDWSAGTGAPVLLVPGIWETWHVMRGLGDALHRAGHPVHGLDLGTNSADLASSAERLCARLDGLDLRHAVVVAHSKGGLVAKLALGRTDRLDGVVALATPFAGSRYATWFPARPVRRLSPRDPEIRALAADASRHARIVAFRPRYDPHVPRAATGAAALTGAVEIEVDLEGHFRLLGDPGVQAAVVRAVEGFGAGR</sequence>
<dbReference type="OrthoDB" id="9770427at2"/>
<organism evidence="1 2">
    <name type="scientific">Kineococcus rhizosphaerae</name>
    <dbReference type="NCBI Taxonomy" id="559628"/>
    <lineage>
        <taxon>Bacteria</taxon>
        <taxon>Bacillati</taxon>
        <taxon>Actinomycetota</taxon>
        <taxon>Actinomycetes</taxon>
        <taxon>Kineosporiales</taxon>
        <taxon>Kineosporiaceae</taxon>
        <taxon>Kineococcus</taxon>
    </lineage>
</organism>
<dbReference type="EMBL" id="PVZF01000007">
    <property type="protein sequence ID" value="PRY13989.1"/>
    <property type="molecule type" value="Genomic_DNA"/>
</dbReference>
<gene>
    <name evidence="1" type="ORF">CLV37_107108</name>
</gene>
<dbReference type="PANTHER" id="PTHR37946">
    <property type="entry name" value="SLL1969 PROTEIN"/>
    <property type="match status" value="1"/>
</dbReference>
<keyword evidence="2" id="KW-1185">Reference proteome</keyword>